<gene>
    <name evidence="1" type="ORF">FSB_LOCUS49424</name>
</gene>
<sequence>MLCSLHFSFHPPCMHPIPPLMASNVQDREFGWTESSESDQSLEEYDGDLDMAESFDDDLDLHSPLARHGPVLQAIAENLDNQREYWQMCAIPFLLDY</sequence>
<dbReference type="EMBL" id="OIVN01005235">
    <property type="protein sequence ID" value="SPD21542.1"/>
    <property type="molecule type" value="Genomic_DNA"/>
</dbReference>
<proteinExistence type="predicted"/>
<protein>
    <submittedName>
        <fullName evidence="1">Uncharacterized protein</fullName>
    </submittedName>
</protein>
<reference evidence="1" key="1">
    <citation type="submission" date="2018-02" db="EMBL/GenBank/DDBJ databases">
        <authorList>
            <person name="Cohen D.B."/>
            <person name="Kent A.D."/>
        </authorList>
    </citation>
    <scope>NUCLEOTIDE SEQUENCE</scope>
</reference>
<name>A0A2N9IA41_FAGSY</name>
<organism evidence="1">
    <name type="scientific">Fagus sylvatica</name>
    <name type="common">Beechnut</name>
    <dbReference type="NCBI Taxonomy" id="28930"/>
    <lineage>
        <taxon>Eukaryota</taxon>
        <taxon>Viridiplantae</taxon>
        <taxon>Streptophyta</taxon>
        <taxon>Embryophyta</taxon>
        <taxon>Tracheophyta</taxon>
        <taxon>Spermatophyta</taxon>
        <taxon>Magnoliopsida</taxon>
        <taxon>eudicotyledons</taxon>
        <taxon>Gunneridae</taxon>
        <taxon>Pentapetalae</taxon>
        <taxon>rosids</taxon>
        <taxon>fabids</taxon>
        <taxon>Fagales</taxon>
        <taxon>Fagaceae</taxon>
        <taxon>Fagus</taxon>
    </lineage>
</organism>
<accession>A0A2N9IA41</accession>
<evidence type="ECO:0000313" key="1">
    <source>
        <dbReference type="EMBL" id="SPD21542.1"/>
    </source>
</evidence>
<dbReference type="AlphaFoldDB" id="A0A2N9IA41"/>